<evidence type="ECO:0000259" key="17">
    <source>
        <dbReference type="PROSITE" id="PS50893"/>
    </source>
</evidence>
<protein>
    <recommendedName>
        <fullName evidence="15">UvrABC system protein A</fullName>
    </recommendedName>
    <alternativeName>
        <fullName evidence="16">Excinuclease ABC subunit A</fullName>
    </alternativeName>
</protein>
<dbReference type="AlphaFoldDB" id="A0A5M3VYW0"/>
<proteinExistence type="inferred from homology"/>
<dbReference type="EMBL" id="BLAD01000044">
    <property type="protein sequence ID" value="GES00273.1"/>
    <property type="molecule type" value="Genomic_DNA"/>
</dbReference>
<dbReference type="InterPro" id="IPR003439">
    <property type="entry name" value="ABC_transporter-like_ATP-bd"/>
</dbReference>
<evidence type="ECO:0000256" key="8">
    <source>
        <dbReference type="ARBA" id="ARBA00022771"/>
    </source>
</evidence>
<dbReference type="PANTHER" id="PTHR43152:SF3">
    <property type="entry name" value="UVRABC SYSTEM PROTEIN A"/>
    <property type="match status" value="1"/>
</dbReference>
<dbReference type="SMART" id="SM00382">
    <property type="entry name" value="AAA"/>
    <property type="match status" value="2"/>
</dbReference>
<dbReference type="GO" id="GO:0016887">
    <property type="term" value="F:ATP hydrolysis activity"/>
    <property type="evidence" value="ECO:0007669"/>
    <property type="project" value="InterPro"/>
</dbReference>
<evidence type="ECO:0000256" key="12">
    <source>
        <dbReference type="ARBA" id="ARBA00023125"/>
    </source>
</evidence>
<dbReference type="SUPFAM" id="SSF52540">
    <property type="entry name" value="P-loop containing nucleoside triphosphate hydrolases"/>
    <property type="match status" value="2"/>
</dbReference>
<dbReference type="PROSITE" id="PS50893">
    <property type="entry name" value="ABC_TRANSPORTER_2"/>
    <property type="match status" value="1"/>
</dbReference>
<dbReference type="InterPro" id="IPR027417">
    <property type="entry name" value="P-loop_NTPase"/>
</dbReference>
<dbReference type="Gene3D" id="1.10.8.280">
    <property type="entry name" value="ABC transporter ATPase domain-like"/>
    <property type="match status" value="1"/>
</dbReference>
<keyword evidence="4" id="KW-0677">Repeat</keyword>
<keyword evidence="19" id="KW-1185">Reference proteome</keyword>
<dbReference type="Pfam" id="PF17755">
    <property type="entry name" value="UvrA_DNA-bind"/>
    <property type="match status" value="1"/>
</dbReference>
<keyword evidence="5" id="KW-0547">Nucleotide-binding</keyword>
<evidence type="ECO:0000256" key="7">
    <source>
        <dbReference type="ARBA" id="ARBA00022769"/>
    </source>
</evidence>
<dbReference type="Gene3D" id="1.20.1580.10">
    <property type="entry name" value="ABC transporter ATPase like domain"/>
    <property type="match status" value="2"/>
</dbReference>
<dbReference type="InterPro" id="IPR003593">
    <property type="entry name" value="AAA+_ATPase"/>
</dbReference>
<sequence>MSTALDHHAGQLGDTDGHADCIRIVGAREHNLKDVSLCIPKNHITVFTGVSGSGKSSIVFDTVAVEAQRQLTSTFSWFIRNQMPKYERPHADAIENLTTPVIVDQKPVGGNARSTMGTMTDILPMIRALFARHGSPTDGLVSLYSFNDPQGMCPECDGLGRTVRADLDRMLDRSKSINEGAILLPAYKVGSMEWQMFGKYDQLDPDKPLEKYSEEEWQTFLHGSGGKVELVMKNGTYKANYEGLYDRFTRLAVKRDMSAVSDRTRDSIEPFLTEGVCPACRGDRLSPKALATLIDGRTIADWARMQVSDLIEVLAAVGDPVAAPIAAAARTALERVADIGLGYLSLDRATSSLSGGEGQRLKLVRHLGSSLTGLTYIFDEPSTGLHPRDVGRLNTLLRALRDKGNTVLVVEHDPDVIAIADHVVDVGPGAGVHGGEIVFTGGFQALLAADTVTGQGLRRAASIREGFRPAQGELRVENATLHNLKDVSVGIPTGVLTVVTGVAGSGKSSLIADVFLAAHPESIFVDQSGIAASSRSTPATYLGLMDAIRQLFAKANGVAPGLFSFNSTGACEECQGRGAIITELAYMDPVTTHCETCDGRRFKESVLAHTLRGKSIADILEMSAEDAVGFFTERALNTKLRTLIDVGLDYLSLGQPLSTLSGGERQRIKLATQLHRTGSVYILDEPTTGLHMSDVDTLVALMNRMVDRGNTVIVIEHNLDVIRQADWIVDLGPDGGKNGGEVIFTGTPQALLSAEGSLTGEHLRRYRA</sequence>
<evidence type="ECO:0000256" key="6">
    <source>
        <dbReference type="ARBA" id="ARBA00022763"/>
    </source>
</evidence>
<accession>A0A5M3VYW0</accession>
<evidence type="ECO:0000256" key="16">
    <source>
        <dbReference type="ARBA" id="ARBA00042156"/>
    </source>
</evidence>
<dbReference type="CDD" id="cd03270">
    <property type="entry name" value="ABC_UvrA_I"/>
    <property type="match status" value="1"/>
</dbReference>
<evidence type="ECO:0000256" key="5">
    <source>
        <dbReference type="ARBA" id="ARBA00022741"/>
    </source>
</evidence>
<evidence type="ECO:0000313" key="19">
    <source>
        <dbReference type="Proteomes" id="UP000334990"/>
    </source>
</evidence>
<keyword evidence="9" id="KW-0862">Zinc</keyword>
<evidence type="ECO:0000256" key="10">
    <source>
        <dbReference type="ARBA" id="ARBA00022840"/>
    </source>
</evidence>
<dbReference type="RefSeq" id="WP_246238591.1">
    <property type="nucleotide sequence ID" value="NZ_BAAABN010000033.1"/>
</dbReference>
<reference evidence="18 19" key="1">
    <citation type="submission" date="2019-10" db="EMBL/GenBank/DDBJ databases">
        <title>Whole genome shotgun sequence of Acrocarpospora corrugata NBRC 13972.</title>
        <authorList>
            <person name="Ichikawa N."/>
            <person name="Kimura A."/>
            <person name="Kitahashi Y."/>
            <person name="Komaki H."/>
            <person name="Oguchi A."/>
        </authorList>
    </citation>
    <scope>NUCLEOTIDE SEQUENCE [LARGE SCALE GENOMIC DNA]</scope>
    <source>
        <strain evidence="18 19">NBRC 13972</strain>
    </source>
</reference>
<comment type="similarity">
    <text evidence="14">Belongs to the ABC transporter superfamily. UvrA family.</text>
</comment>
<dbReference type="Pfam" id="PF00005">
    <property type="entry name" value="ABC_tran"/>
    <property type="match status" value="1"/>
</dbReference>
<keyword evidence="6" id="KW-0227">DNA damage</keyword>
<keyword evidence="11" id="KW-0267">Excision nuclease</keyword>
<name>A0A5M3VYW0_9ACTN</name>
<dbReference type="InterPro" id="IPR041552">
    <property type="entry name" value="UvrA_DNA-bd"/>
</dbReference>
<evidence type="ECO:0000256" key="9">
    <source>
        <dbReference type="ARBA" id="ARBA00022833"/>
    </source>
</evidence>
<keyword evidence="13" id="KW-0234">DNA repair</keyword>
<keyword evidence="7" id="KW-0228">DNA excision</keyword>
<dbReference type="Proteomes" id="UP000334990">
    <property type="component" value="Unassembled WGS sequence"/>
</dbReference>
<comment type="caution">
    <text evidence="18">The sequence shown here is derived from an EMBL/GenBank/DDBJ whole genome shotgun (WGS) entry which is preliminary data.</text>
</comment>
<feature type="domain" description="ABC transporter" evidence="17">
    <location>
        <begin position="458"/>
        <end position="764"/>
    </location>
</feature>
<dbReference type="Gene3D" id="3.40.50.300">
    <property type="entry name" value="P-loop containing nucleotide triphosphate hydrolases"/>
    <property type="match status" value="2"/>
</dbReference>
<evidence type="ECO:0000256" key="2">
    <source>
        <dbReference type="ARBA" id="ARBA00022490"/>
    </source>
</evidence>
<keyword evidence="8" id="KW-0863">Zinc-finger</keyword>
<evidence type="ECO:0000256" key="4">
    <source>
        <dbReference type="ARBA" id="ARBA00022737"/>
    </source>
</evidence>
<keyword evidence="12" id="KW-0238">DNA-binding</keyword>
<evidence type="ECO:0000256" key="13">
    <source>
        <dbReference type="ARBA" id="ARBA00023204"/>
    </source>
</evidence>
<dbReference type="GO" id="GO:0006281">
    <property type="term" value="P:DNA repair"/>
    <property type="evidence" value="ECO:0007669"/>
    <property type="project" value="UniProtKB-KW"/>
</dbReference>
<evidence type="ECO:0000256" key="1">
    <source>
        <dbReference type="ARBA" id="ARBA00004496"/>
    </source>
</evidence>
<dbReference type="GO" id="GO:0005524">
    <property type="term" value="F:ATP binding"/>
    <property type="evidence" value="ECO:0007669"/>
    <property type="project" value="UniProtKB-KW"/>
</dbReference>
<dbReference type="GO" id="GO:0004518">
    <property type="term" value="F:nuclease activity"/>
    <property type="evidence" value="ECO:0007669"/>
    <property type="project" value="UniProtKB-KW"/>
</dbReference>
<keyword evidence="10" id="KW-0067">ATP-binding</keyword>
<evidence type="ECO:0000256" key="14">
    <source>
        <dbReference type="ARBA" id="ARBA00038000"/>
    </source>
</evidence>
<evidence type="ECO:0000313" key="18">
    <source>
        <dbReference type="EMBL" id="GES00273.1"/>
    </source>
</evidence>
<dbReference type="PANTHER" id="PTHR43152">
    <property type="entry name" value="UVRABC SYSTEM PROTEIN A"/>
    <property type="match status" value="1"/>
</dbReference>
<dbReference type="PROSITE" id="PS00211">
    <property type="entry name" value="ABC_TRANSPORTER_1"/>
    <property type="match status" value="1"/>
</dbReference>
<evidence type="ECO:0000256" key="15">
    <source>
        <dbReference type="ARBA" id="ARBA00039316"/>
    </source>
</evidence>
<keyword evidence="3" id="KW-0479">Metal-binding</keyword>
<dbReference type="GO" id="GO:0005737">
    <property type="term" value="C:cytoplasm"/>
    <property type="evidence" value="ECO:0007669"/>
    <property type="project" value="UniProtKB-SubCell"/>
</dbReference>
<evidence type="ECO:0000256" key="11">
    <source>
        <dbReference type="ARBA" id="ARBA00022881"/>
    </source>
</evidence>
<dbReference type="GO" id="GO:0003677">
    <property type="term" value="F:DNA binding"/>
    <property type="evidence" value="ECO:0007669"/>
    <property type="project" value="UniProtKB-KW"/>
</dbReference>
<gene>
    <name evidence="18" type="ORF">Acor_23360</name>
</gene>
<dbReference type="GO" id="GO:0008270">
    <property type="term" value="F:zinc ion binding"/>
    <property type="evidence" value="ECO:0007669"/>
    <property type="project" value="UniProtKB-KW"/>
</dbReference>
<comment type="subcellular location">
    <subcellularLocation>
        <location evidence="1">Cytoplasm</location>
    </subcellularLocation>
</comment>
<evidence type="ECO:0000256" key="3">
    <source>
        <dbReference type="ARBA" id="ARBA00022723"/>
    </source>
</evidence>
<dbReference type="InterPro" id="IPR017871">
    <property type="entry name" value="ABC_transporter-like_CS"/>
</dbReference>
<keyword evidence="2" id="KW-0963">Cytoplasm</keyword>
<organism evidence="18 19">
    <name type="scientific">Acrocarpospora corrugata</name>
    <dbReference type="NCBI Taxonomy" id="35763"/>
    <lineage>
        <taxon>Bacteria</taxon>
        <taxon>Bacillati</taxon>
        <taxon>Actinomycetota</taxon>
        <taxon>Actinomycetes</taxon>
        <taxon>Streptosporangiales</taxon>
        <taxon>Streptosporangiaceae</taxon>
        <taxon>Acrocarpospora</taxon>
    </lineage>
</organism>